<comment type="caution">
    <text evidence="2">The sequence shown here is derived from an EMBL/GenBank/DDBJ whole genome shotgun (WGS) entry which is preliminary data.</text>
</comment>
<protein>
    <submittedName>
        <fullName evidence="2">Uncharacterized protein</fullName>
    </submittedName>
</protein>
<evidence type="ECO:0000313" key="3">
    <source>
        <dbReference type="Proteomes" id="UP001199314"/>
    </source>
</evidence>
<organism evidence="2 3">
    <name type="scientific">Psychroflexus longus</name>
    <dbReference type="NCBI Taxonomy" id="2873596"/>
    <lineage>
        <taxon>Bacteria</taxon>
        <taxon>Pseudomonadati</taxon>
        <taxon>Bacteroidota</taxon>
        <taxon>Flavobacteriia</taxon>
        <taxon>Flavobacteriales</taxon>
        <taxon>Flavobacteriaceae</taxon>
        <taxon>Psychroflexus</taxon>
    </lineage>
</organism>
<evidence type="ECO:0000256" key="1">
    <source>
        <dbReference type="SAM" id="Phobius"/>
    </source>
</evidence>
<reference evidence="3" key="1">
    <citation type="submission" date="2023-07" db="EMBL/GenBank/DDBJ databases">
        <title>Novel species isolated from saline lakes on Tibetan Plateau.</title>
        <authorList>
            <person name="Lu H."/>
        </authorList>
    </citation>
    <scope>NUCLEOTIDE SEQUENCE [LARGE SCALE GENOMIC DNA]</scope>
    <source>
        <strain evidence="3">CAK8W</strain>
    </source>
</reference>
<keyword evidence="1" id="KW-0812">Transmembrane</keyword>
<dbReference type="EMBL" id="JAIQZE010000008">
    <property type="protein sequence ID" value="MBZ9778941.1"/>
    <property type="molecule type" value="Genomic_DNA"/>
</dbReference>
<accession>A0ABS7XM34</accession>
<sequence length="143" mass="16550">MTSITNQSKCSTYFCSVKNIKFNIALALSLTVLLFTVKSAFWLSYYVVFTDNFIESYCENTDQPELECDGKCFLSDVLDKKETDTPKNANIFLESELLFTTTEYETDLILDALISKQQHSYFYNSLYKFHYLKNSFKPPSVVV</sequence>
<feature type="transmembrane region" description="Helical" evidence="1">
    <location>
        <begin position="24"/>
        <end position="48"/>
    </location>
</feature>
<keyword evidence="1" id="KW-0472">Membrane</keyword>
<dbReference type="Proteomes" id="UP001199314">
    <property type="component" value="Unassembled WGS sequence"/>
</dbReference>
<dbReference type="RefSeq" id="WP_224461291.1">
    <property type="nucleotide sequence ID" value="NZ_JAIQZE010000008.1"/>
</dbReference>
<proteinExistence type="predicted"/>
<evidence type="ECO:0000313" key="2">
    <source>
        <dbReference type="EMBL" id="MBZ9778941.1"/>
    </source>
</evidence>
<gene>
    <name evidence="2" type="ORF">LB452_08400</name>
</gene>
<name>A0ABS7XM34_9FLAO</name>
<keyword evidence="1" id="KW-1133">Transmembrane helix</keyword>
<keyword evidence="3" id="KW-1185">Reference proteome</keyword>